<evidence type="ECO:0000256" key="4">
    <source>
        <dbReference type="ARBA" id="ARBA00022801"/>
    </source>
</evidence>
<dbReference type="GO" id="GO:0004563">
    <property type="term" value="F:beta-N-acetylhexosaminidase activity"/>
    <property type="evidence" value="ECO:0007669"/>
    <property type="project" value="UniProtKB-EC"/>
</dbReference>
<dbReference type="SUPFAM" id="SSF51445">
    <property type="entry name" value="(Trans)glycosidases"/>
    <property type="match status" value="1"/>
</dbReference>
<dbReference type="Pfam" id="PF00933">
    <property type="entry name" value="Glyco_hydro_3"/>
    <property type="match status" value="1"/>
</dbReference>
<organism evidence="7 8">
    <name type="scientific">Magnetovibrio blakemorei</name>
    <dbReference type="NCBI Taxonomy" id="28181"/>
    <lineage>
        <taxon>Bacteria</taxon>
        <taxon>Pseudomonadati</taxon>
        <taxon>Pseudomonadota</taxon>
        <taxon>Alphaproteobacteria</taxon>
        <taxon>Rhodospirillales</taxon>
        <taxon>Magnetovibrionaceae</taxon>
        <taxon>Magnetovibrio</taxon>
    </lineage>
</organism>
<comment type="similarity">
    <text evidence="2">Belongs to the glycosyl hydrolase 3 family.</text>
</comment>
<dbReference type="PROSITE" id="PS00775">
    <property type="entry name" value="GLYCOSYL_HYDROL_F3"/>
    <property type="match status" value="1"/>
</dbReference>
<dbReference type="EMBL" id="MCGG01000042">
    <property type="protein sequence ID" value="OEJ65996.1"/>
    <property type="molecule type" value="Genomic_DNA"/>
</dbReference>
<comment type="catalytic activity">
    <reaction evidence="1">
        <text>Hydrolysis of terminal non-reducing N-acetyl-D-hexosamine residues in N-acetyl-beta-D-hexosaminides.</text>
        <dbReference type="EC" id="3.2.1.52"/>
    </reaction>
</comment>
<keyword evidence="4" id="KW-0378">Hydrolase</keyword>
<accession>A0A1E5Q5W5</accession>
<dbReference type="InterPro" id="IPR001764">
    <property type="entry name" value="Glyco_hydro_3_N"/>
</dbReference>
<feature type="domain" description="Glycoside hydrolase family 3 N-terminal" evidence="6">
    <location>
        <begin position="31"/>
        <end position="296"/>
    </location>
</feature>
<evidence type="ECO:0000313" key="8">
    <source>
        <dbReference type="Proteomes" id="UP000095347"/>
    </source>
</evidence>
<sequence>MSKPSAVVFGCSGCELTSEEHAFFRATNPLGLILFQRNCDSPKQVRALVEAFRVCVGRDDAPVLIDQEGGRVARLRPPHWPEFPAAKAYATLFAKDPDQGLEAAKLGGRLIGHELADLGISIDCAPVLDVPQPGADPIIGDRAFGPDVDTIVQLAKAFMDGLMKGGITPVIKHIPGHGRALVDSHKDLPKVDAALEDLQTVDFAPFRSLHMAGWAMTAHVVYAALDPDLPATLSPGIIENVIRRQLGFQGVLVSDDLSMKALSGSFVERTSACLKAGCDVALHCNGDMDEMVQVAEGVAVDGSEMTRGGWARYKISKLLTASATKPFASKKEHAKARHRFDTLLG</sequence>
<keyword evidence="8" id="KW-1185">Reference proteome</keyword>
<dbReference type="NCBIfam" id="NF003740">
    <property type="entry name" value="PRK05337.1"/>
    <property type="match status" value="1"/>
</dbReference>
<dbReference type="GO" id="GO:0009254">
    <property type="term" value="P:peptidoglycan turnover"/>
    <property type="evidence" value="ECO:0007669"/>
    <property type="project" value="TreeGrafter"/>
</dbReference>
<evidence type="ECO:0000256" key="2">
    <source>
        <dbReference type="ARBA" id="ARBA00005336"/>
    </source>
</evidence>
<evidence type="ECO:0000256" key="5">
    <source>
        <dbReference type="ARBA" id="ARBA00023295"/>
    </source>
</evidence>
<dbReference type="InterPro" id="IPR050226">
    <property type="entry name" value="NagZ_Beta-hexosaminidase"/>
</dbReference>
<dbReference type="InterPro" id="IPR017853">
    <property type="entry name" value="GH"/>
</dbReference>
<dbReference type="InterPro" id="IPR019800">
    <property type="entry name" value="Glyco_hydro_3_AS"/>
</dbReference>
<gene>
    <name evidence="7" type="ORF">BEN30_13165</name>
</gene>
<comment type="caution">
    <text evidence="7">The sequence shown here is derived from an EMBL/GenBank/DDBJ whole genome shotgun (WGS) entry which is preliminary data.</text>
</comment>
<dbReference type="PANTHER" id="PTHR30480">
    <property type="entry name" value="BETA-HEXOSAMINIDASE-RELATED"/>
    <property type="match status" value="1"/>
</dbReference>
<proteinExistence type="inferred from homology"/>
<evidence type="ECO:0000256" key="1">
    <source>
        <dbReference type="ARBA" id="ARBA00001231"/>
    </source>
</evidence>
<dbReference type="AlphaFoldDB" id="A0A1E5Q5W5"/>
<dbReference type="Proteomes" id="UP000095347">
    <property type="component" value="Unassembled WGS sequence"/>
</dbReference>
<keyword evidence="5" id="KW-0326">Glycosidase</keyword>
<dbReference type="PANTHER" id="PTHR30480:SF13">
    <property type="entry name" value="BETA-HEXOSAMINIDASE"/>
    <property type="match status" value="1"/>
</dbReference>
<name>A0A1E5Q5W5_9PROT</name>
<evidence type="ECO:0000313" key="7">
    <source>
        <dbReference type="EMBL" id="OEJ65996.1"/>
    </source>
</evidence>
<dbReference type="Gene3D" id="3.20.20.300">
    <property type="entry name" value="Glycoside hydrolase, family 3, N-terminal domain"/>
    <property type="match status" value="1"/>
</dbReference>
<dbReference type="InterPro" id="IPR036962">
    <property type="entry name" value="Glyco_hydro_3_N_sf"/>
</dbReference>
<dbReference type="GO" id="GO:0005975">
    <property type="term" value="P:carbohydrate metabolic process"/>
    <property type="evidence" value="ECO:0007669"/>
    <property type="project" value="InterPro"/>
</dbReference>
<evidence type="ECO:0000259" key="6">
    <source>
        <dbReference type="Pfam" id="PF00933"/>
    </source>
</evidence>
<protein>
    <recommendedName>
        <fullName evidence="3">beta-N-acetylhexosaminidase</fullName>
        <ecNumber evidence="3">3.2.1.52</ecNumber>
    </recommendedName>
</protein>
<reference evidence="8" key="1">
    <citation type="submission" date="2016-07" db="EMBL/GenBank/DDBJ databases">
        <authorList>
            <person name="Florea S."/>
            <person name="Webb J.S."/>
            <person name="Jaromczyk J."/>
            <person name="Schardl C.L."/>
        </authorList>
    </citation>
    <scope>NUCLEOTIDE SEQUENCE [LARGE SCALE GENOMIC DNA]</scope>
    <source>
        <strain evidence="8">MV-1</strain>
    </source>
</reference>
<evidence type="ECO:0000256" key="3">
    <source>
        <dbReference type="ARBA" id="ARBA00012663"/>
    </source>
</evidence>
<dbReference type="STRING" id="28181.BEN30_13165"/>
<dbReference type="EC" id="3.2.1.52" evidence="3"/>